<name>A0A5J5EIA4_9PEZI</name>
<dbReference type="Proteomes" id="UP000326924">
    <property type="component" value="Unassembled WGS sequence"/>
</dbReference>
<evidence type="ECO:0000256" key="1">
    <source>
        <dbReference type="SAM" id="MobiDB-lite"/>
    </source>
</evidence>
<protein>
    <submittedName>
        <fullName evidence="2">Uncharacterized protein</fullName>
    </submittedName>
</protein>
<accession>A0A5J5EIA4</accession>
<evidence type="ECO:0000313" key="3">
    <source>
        <dbReference type="Proteomes" id="UP000326924"/>
    </source>
</evidence>
<proteinExistence type="predicted"/>
<organism evidence="2 3">
    <name type="scientific">Sphaerosporella brunnea</name>
    <dbReference type="NCBI Taxonomy" id="1250544"/>
    <lineage>
        <taxon>Eukaryota</taxon>
        <taxon>Fungi</taxon>
        <taxon>Dikarya</taxon>
        <taxon>Ascomycota</taxon>
        <taxon>Pezizomycotina</taxon>
        <taxon>Pezizomycetes</taxon>
        <taxon>Pezizales</taxon>
        <taxon>Pyronemataceae</taxon>
        <taxon>Sphaerosporella</taxon>
    </lineage>
</organism>
<gene>
    <name evidence="2" type="ORF">FN846DRAFT_1024506</name>
</gene>
<dbReference type="OrthoDB" id="5349882at2759"/>
<reference evidence="2 3" key="1">
    <citation type="submission" date="2019-09" db="EMBL/GenBank/DDBJ databases">
        <title>Draft genome of the ectomycorrhizal ascomycete Sphaerosporella brunnea.</title>
        <authorList>
            <consortium name="DOE Joint Genome Institute"/>
            <person name="Benucci G.M."/>
            <person name="Marozzi G."/>
            <person name="Antonielli L."/>
            <person name="Sanchez S."/>
            <person name="Marco P."/>
            <person name="Wang X."/>
            <person name="Falini L.B."/>
            <person name="Barry K."/>
            <person name="Haridas S."/>
            <person name="Lipzen A."/>
            <person name="Labutti K."/>
            <person name="Grigoriev I.V."/>
            <person name="Murat C."/>
            <person name="Martin F."/>
            <person name="Albertini E."/>
            <person name="Donnini D."/>
            <person name="Bonito G."/>
        </authorList>
    </citation>
    <scope>NUCLEOTIDE SEQUENCE [LARGE SCALE GENOMIC DNA]</scope>
    <source>
        <strain evidence="2 3">Sb_GMNB300</strain>
    </source>
</reference>
<evidence type="ECO:0000313" key="2">
    <source>
        <dbReference type="EMBL" id="KAA8895395.1"/>
    </source>
</evidence>
<comment type="caution">
    <text evidence="2">The sequence shown here is derived from an EMBL/GenBank/DDBJ whole genome shotgun (WGS) entry which is preliminary data.</text>
</comment>
<feature type="region of interest" description="Disordered" evidence="1">
    <location>
        <begin position="151"/>
        <end position="188"/>
    </location>
</feature>
<feature type="region of interest" description="Disordered" evidence="1">
    <location>
        <begin position="498"/>
        <end position="535"/>
    </location>
</feature>
<feature type="compositionally biased region" description="Basic and acidic residues" evidence="1">
    <location>
        <begin position="498"/>
        <end position="507"/>
    </location>
</feature>
<dbReference type="AlphaFoldDB" id="A0A5J5EIA4"/>
<feature type="compositionally biased region" description="Pro residues" evidence="1">
    <location>
        <begin position="154"/>
        <end position="163"/>
    </location>
</feature>
<dbReference type="EMBL" id="VXIS01000268">
    <property type="protein sequence ID" value="KAA8895395.1"/>
    <property type="molecule type" value="Genomic_DNA"/>
</dbReference>
<keyword evidence="3" id="KW-1185">Reference proteome</keyword>
<feature type="compositionally biased region" description="Low complexity" evidence="1">
    <location>
        <begin position="164"/>
        <end position="178"/>
    </location>
</feature>
<sequence length="630" mass="69836">MLCTSRNIPIANYVYVADTCSMAGCSTHGTSRRECSPVILGPKPKNISNQKPESAIASCGNNQRCPTAVPPFRANDEFLSSSRLLKQAIESKAGFPFTLIDPITYSTPHQQSSWTTTDHPVLEKNQNLGFLLLGNCFRKTESAVYLDHLLPTSPSQPLPPTPTDLPTVATRSTSRNTTPSPPASTDHLFYPDNNRQPLNPSHKQTATFPAMSDPAIFNAMIQPHGSDPFRGGQQHEFVNEDRHLPTYDMPATPPPPIASVDIDGAVLRRFFEFFKDVSGQRHDFEARMHEFWQELSLHCLTNGYPEAAVQPWIDMQMSLIRAILKEMGQVGINFGLLGENTVGGGVANGPAVVVNALPIPDADIIREFMDALQDGASVFDMPDTAPLKHWHNDMKPDALERIAHQFLDGFKRLHGGHDENHTAHGYSFKMRYDTVVEVLRKCKGSVYRMSRPSTLDDILVNPRKMRQRFIDNQINNAKKKKDAKELNRLRSVLIEIQGREEESEHAQDGSPLAASSDDEADEPRPTKRKRSKGKAKETVAACRAYSVASSAAAGPLDMAHDDSAYFDMPPPVGGVNKALLNAGAGDILLGHTGYEDYRHGMQQGLVDNYRLPQDETGELDEFWQQLEFDA</sequence>
<dbReference type="InParanoid" id="A0A5J5EIA4"/>